<protein>
    <submittedName>
        <fullName evidence="2">Uncharacterized protein</fullName>
    </submittedName>
</protein>
<dbReference type="Gene3D" id="1.25.40.20">
    <property type="entry name" value="Ankyrin repeat-containing domain"/>
    <property type="match status" value="1"/>
</dbReference>
<dbReference type="InterPro" id="IPR036770">
    <property type="entry name" value="Ankyrin_rpt-contain_sf"/>
</dbReference>
<proteinExistence type="predicted"/>
<feature type="compositionally biased region" description="Polar residues" evidence="1">
    <location>
        <begin position="453"/>
        <end position="463"/>
    </location>
</feature>
<dbReference type="RefSeq" id="XP_033380472.1">
    <property type="nucleotide sequence ID" value="XM_033534108.1"/>
</dbReference>
<evidence type="ECO:0000313" key="3">
    <source>
        <dbReference type="Proteomes" id="UP000799778"/>
    </source>
</evidence>
<sequence length="579" mass="64093">MPELSNQIALAEEATSPSSSNIMSLINLPTEILLQILEDVILMVGLATGTSLRLVCRKDNLATGNNATETNHSIGDFDQLVEDVIFRLPNNVLMCHNLRGPVLVKILYERLKVQNADNSLCRTIKGTVDHLDPGGKDTVMRKRYTIVLIKAAAVHMSSCAIFHHLSPSEAWEWGHADDTALIAAIAAKEMDKIESILKDTTASTLFETLYFGHALSAAATFNATEAIPLLLRYHNQPKNKISLCRLRLSEALSTAASYGRLEFIKILLREAKFTVHDIERACFSAIRSLQEPAAILLVEQHLSSSPSHPENDFWLPFACDVAKIGCRKVLEKIMGVITSDSNVLARVLENACKFGHHDMACSLLSKFSHQDLEVLSGSLFWAGRSGNIALAKTFHEYFRGSSIAQLQILAGTISGEHSKATEHLLQMLGIISESIKFTDLVHQLLPDLPPPISRSSAKQSQEYPSRASPGRSPEPVEHGLLKKAIWDKSLAKAVTIICNYGAQHPQDDLGLFSDSFLEAARMTCPEIFLYLRDHRAETVQSSPLFEITKVEYDWIVPHRISESLAANRVIQFRNTSITI</sequence>
<dbReference type="OrthoDB" id="1722345at2759"/>
<name>A0A6A5XGS4_9PLEO</name>
<accession>A0A6A5XGS4</accession>
<reference evidence="2" key="1">
    <citation type="journal article" date="2020" name="Stud. Mycol.">
        <title>101 Dothideomycetes genomes: a test case for predicting lifestyles and emergence of pathogens.</title>
        <authorList>
            <person name="Haridas S."/>
            <person name="Albert R."/>
            <person name="Binder M."/>
            <person name="Bloem J."/>
            <person name="Labutti K."/>
            <person name="Salamov A."/>
            <person name="Andreopoulos B."/>
            <person name="Baker S."/>
            <person name="Barry K."/>
            <person name="Bills G."/>
            <person name="Bluhm B."/>
            <person name="Cannon C."/>
            <person name="Castanera R."/>
            <person name="Culley D."/>
            <person name="Daum C."/>
            <person name="Ezra D."/>
            <person name="Gonzalez J."/>
            <person name="Henrissat B."/>
            <person name="Kuo A."/>
            <person name="Liang C."/>
            <person name="Lipzen A."/>
            <person name="Lutzoni F."/>
            <person name="Magnuson J."/>
            <person name="Mondo S."/>
            <person name="Nolan M."/>
            <person name="Ohm R."/>
            <person name="Pangilinan J."/>
            <person name="Park H.-J."/>
            <person name="Ramirez L."/>
            <person name="Alfaro M."/>
            <person name="Sun H."/>
            <person name="Tritt A."/>
            <person name="Yoshinaga Y."/>
            <person name="Zwiers L.-H."/>
            <person name="Turgeon B."/>
            <person name="Goodwin S."/>
            <person name="Spatafora J."/>
            <person name="Crous P."/>
            <person name="Grigoriev I."/>
        </authorList>
    </citation>
    <scope>NUCLEOTIDE SEQUENCE</scope>
    <source>
        <strain evidence="2">CBS 175.79</strain>
    </source>
</reference>
<dbReference type="Proteomes" id="UP000799778">
    <property type="component" value="Unassembled WGS sequence"/>
</dbReference>
<dbReference type="EMBL" id="ML978073">
    <property type="protein sequence ID" value="KAF2012133.1"/>
    <property type="molecule type" value="Genomic_DNA"/>
</dbReference>
<evidence type="ECO:0000313" key="2">
    <source>
        <dbReference type="EMBL" id="KAF2012133.1"/>
    </source>
</evidence>
<keyword evidence="3" id="KW-1185">Reference proteome</keyword>
<feature type="region of interest" description="Disordered" evidence="1">
    <location>
        <begin position="451"/>
        <end position="476"/>
    </location>
</feature>
<dbReference type="SUPFAM" id="SSF48403">
    <property type="entry name" value="Ankyrin repeat"/>
    <property type="match status" value="1"/>
</dbReference>
<organism evidence="2 3">
    <name type="scientific">Aaosphaeria arxii CBS 175.79</name>
    <dbReference type="NCBI Taxonomy" id="1450172"/>
    <lineage>
        <taxon>Eukaryota</taxon>
        <taxon>Fungi</taxon>
        <taxon>Dikarya</taxon>
        <taxon>Ascomycota</taxon>
        <taxon>Pezizomycotina</taxon>
        <taxon>Dothideomycetes</taxon>
        <taxon>Pleosporomycetidae</taxon>
        <taxon>Pleosporales</taxon>
        <taxon>Pleosporales incertae sedis</taxon>
        <taxon>Aaosphaeria</taxon>
    </lineage>
</organism>
<dbReference type="AlphaFoldDB" id="A0A6A5XGS4"/>
<gene>
    <name evidence="2" type="ORF">BU24DRAFT_495206</name>
</gene>
<dbReference type="GeneID" id="54291505"/>
<evidence type="ECO:0000256" key="1">
    <source>
        <dbReference type="SAM" id="MobiDB-lite"/>
    </source>
</evidence>